<evidence type="ECO:0000256" key="6">
    <source>
        <dbReference type="ARBA" id="ARBA00023242"/>
    </source>
</evidence>
<keyword evidence="4" id="KW-0227">DNA damage</keyword>
<reference evidence="8 9" key="1">
    <citation type="submission" date="2024-08" db="EMBL/GenBank/DDBJ databases">
        <authorList>
            <person name="Will J Nash"/>
            <person name="Angela Man"/>
            <person name="Seanna McTaggart"/>
            <person name="Kendall Baker"/>
            <person name="Tom Barker"/>
            <person name="Leah Catchpole"/>
            <person name="Alex Durrant"/>
            <person name="Karim Gharbi"/>
            <person name="Naomi Irish"/>
            <person name="Gemy Kaithakottil"/>
            <person name="Debby Ku"/>
            <person name="Aaliyah Providence"/>
            <person name="Felix Shaw"/>
            <person name="David Swarbreck"/>
            <person name="Chris Watkins"/>
            <person name="Ann M. McCartney"/>
            <person name="Giulio Formenti"/>
            <person name="Alice Mouton"/>
            <person name="Noel Vella"/>
            <person name="Bjorn M von Reumont"/>
            <person name="Adriana Vella"/>
            <person name="Wilfried Haerty"/>
        </authorList>
    </citation>
    <scope>NUCLEOTIDE SEQUENCE [LARGE SCALE GENOMIC DNA]</scope>
</reference>
<evidence type="ECO:0000256" key="4">
    <source>
        <dbReference type="ARBA" id="ARBA00022763"/>
    </source>
</evidence>
<keyword evidence="6" id="KW-0539">Nucleus</keyword>
<sequence length="459" mass="51878">MAISKKNSSWLLPSFECEPIEKTPQIKRTISQALETSGSSSSSICDIVPKKRTITSLSALFQACEPKNSSELVVSRQKRQEILDWLKYKVRRGKPAVLILSGPSGCGKTAAIRVLAKENAFHVTEWITPIDPVMDENNRIMRQGDRFEEFLIRATRYSSVLTNYSSRILIVKDFPNIFLQEKESFFSLLEKYFEIGREPIVFICTEAGNSKLLQTLFPSNIREKFGIALININSVTQTAMKTALKRIANILNSTAGRLLHVSQHKVDEILSNSIGDIRNAILNLIFISLKVPEEQENKCSTREESLGLLHGVGRVINPKRIQTGNSWKFAHDPDEIAAFFQSQATTFVNFLQENYLNTLRGIEEANACAKILSLADVLNAEWRDTNLCKITLSFCIRGVMVINEKPVSGWNPVRKPQNDRINVQRCLAASEVRWYESIIKPKSESMLQLPDVDIEDIIE</sequence>
<name>A0ABP1P3G7_XYLVO</name>
<dbReference type="Proteomes" id="UP001642520">
    <property type="component" value="Unassembled WGS sequence"/>
</dbReference>
<evidence type="ECO:0000313" key="9">
    <source>
        <dbReference type="Proteomes" id="UP001642520"/>
    </source>
</evidence>
<dbReference type="PANTHER" id="PTHR12172">
    <property type="entry name" value="CELL CYCLE CHECKPOINT PROTEIN RAD17"/>
    <property type="match status" value="1"/>
</dbReference>
<proteinExistence type="inferred from homology"/>
<dbReference type="PANTHER" id="PTHR12172:SF0">
    <property type="entry name" value="CELL CYCLE CHECKPOINT PROTEIN RAD17"/>
    <property type="match status" value="1"/>
</dbReference>
<comment type="similarity">
    <text evidence="2">Belongs to the rad17/RAD24 family.</text>
</comment>
<dbReference type="InterPro" id="IPR004582">
    <property type="entry name" value="Checkpoint_prot_Rad17_Rad24"/>
</dbReference>
<evidence type="ECO:0000256" key="2">
    <source>
        <dbReference type="ARBA" id="ARBA00006168"/>
    </source>
</evidence>
<dbReference type="Gene3D" id="3.40.50.300">
    <property type="entry name" value="P-loop containing nucleotide triphosphate hydrolases"/>
    <property type="match status" value="1"/>
</dbReference>
<comment type="subcellular location">
    <subcellularLocation>
        <location evidence="1">Nucleus</location>
    </subcellularLocation>
</comment>
<dbReference type="InterPro" id="IPR027417">
    <property type="entry name" value="P-loop_NTPase"/>
</dbReference>
<organism evidence="8 9">
    <name type="scientific">Xylocopa violacea</name>
    <name type="common">Violet carpenter bee</name>
    <name type="synonym">Apis violacea</name>
    <dbReference type="NCBI Taxonomy" id="135666"/>
    <lineage>
        <taxon>Eukaryota</taxon>
        <taxon>Metazoa</taxon>
        <taxon>Ecdysozoa</taxon>
        <taxon>Arthropoda</taxon>
        <taxon>Hexapoda</taxon>
        <taxon>Insecta</taxon>
        <taxon>Pterygota</taxon>
        <taxon>Neoptera</taxon>
        <taxon>Endopterygota</taxon>
        <taxon>Hymenoptera</taxon>
        <taxon>Apocrita</taxon>
        <taxon>Aculeata</taxon>
        <taxon>Apoidea</taxon>
        <taxon>Anthophila</taxon>
        <taxon>Apidae</taxon>
        <taxon>Xylocopa</taxon>
        <taxon>Xylocopa</taxon>
    </lineage>
</organism>
<dbReference type="EMBL" id="CAXAJV020001296">
    <property type="protein sequence ID" value="CAL7947033.1"/>
    <property type="molecule type" value="Genomic_DNA"/>
</dbReference>
<evidence type="ECO:0008006" key="10">
    <source>
        <dbReference type="Google" id="ProtNLM"/>
    </source>
</evidence>
<dbReference type="SUPFAM" id="SSF52540">
    <property type="entry name" value="P-loop containing nucleoside triphosphate hydrolases"/>
    <property type="match status" value="1"/>
</dbReference>
<evidence type="ECO:0000313" key="8">
    <source>
        <dbReference type="EMBL" id="CAL7947033.1"/>
    </source>
</evidence>
<keyword evidence="3" id="KW-0547">Nucleotide-binding</keyword>
<comment type="caution">
    <text evidence="8">The sequence shown here is derived from an EMBL/GenBank/DDBJ whole genome shotgun (WGS) entry which is preliminary data.</text>
</comment>
<evidence type="ECO:0000256" key="7">
    <source>
        <dbReference type="ARBA" id="ARBA00023306"/>
    </source>
</evidence>
<dbReference type="Pfam" id="PF03215">
    <property type="entry name" value="Rad17"/>
    <property type="match status" value="1"/>
</dbReference>
<accession>A0ABP1P3G7</accession>
<gene>
    <name evidence="8" type="ORF">XYLVIOL_LOCUS8124</name>
</gene>
<keyword evidence="7" id="KW-0131">Cell cycle</keyword>
<evidence type="ECO:0000256" key="3">
    <source>
        <dbReference type="ARBA" id="ARBA00022741"/>
    </source>
</evidence>
<keyword evidence="5" id="KW-0067">ATP-binding</keyword>
<evidence type="ECO:0000256" key="5">
    <source>
        <dbReference type="ARBA" id="ARBA00022840"/>
    </source>
</evidence>
<keyword evidence="9" id="KW-1185">Reference proteome</keyword>
<evidence type="ECO:0000256" key="1">
    <source>
        <dbReference type="ARBA" id="ARBA00004123"/>
    </source>
</evidence>
<protein>
    <recommendedName>
        <fullName evidence="10">Cell cycle checkpoint protein RAD17</fullName>
    </recommendedName>
</protein>